<feature type="region of interest" description="Disordered" evidence="6">
    <location>
        <begin position="283"/>
        <end position="302"/>
    </location>
</feature>
<keyword evidence="5" id="KW-0804">Transcription</keyword>
<keyword evidence="4" id="KW-0238">DNA-binding</keyword>
<dbReference type="InterPro" id="IPR013325">
    <property type="entry name" value="RNA_pol_sigma_r2"/>
</dbReference>
<proteinExistence type="inferred from homology"/>
<dbReference type="PANTHER" id="PTHR43133">
    <property type="entry name" value="RNA POLYMERASE ECF-TYPE SIGMA FACTO"/>
    <property type="match status" value="1"/>
</dbReference>
<keyword evidence="10" id="KW-1185">Reference proteome</keyword>
<dbReference type="Gene3D" id="1.10.1740.10">
    <property type="match status" value="1"/>
</dbReference>
<feature type="region of interest" description="Disordered" evidence="6">
    <location>
        <begin position="335"/>
        <end position="413"/>
    </location>
</feature>
<comment type="similarity">
    <text evidence="1">Belongs to the sigma-70 factor family. ECF subfamily.</text>
</comment>
<evidence type="ECO:0000256" key="1">
    <source>
        <dbReference type="ARBA" id="ARBA00010641"/>
    </source>
</evidence>
<evidence type="ECO:0000256" key="6">
    <source>
        <dbReference type="SAM" id="MobiDB-lite"/>
    </source>
</evidence>
<feature type="compositionally biased region" description="Polar residues" evidence="6">
    <location>
        <begin position="483"/>
        <end position="497"/>
    </location>
</feature>
<feature type="domain" description="RNA polymerase sigma-70 region 2" evidence="8">
    <location>
        <begin position="31"/>
        <end position="94"/>
    </location>
</feature>
<feature type="compositionally biased region" description="Pro residues" evidence="6">
    <location>
        <begin position="356"/>
        <end position="374"/>
    </location>
</feature>
<gene>
    <name evidence="9" type="ORF">GCM10010411_35780</name>
</gene>
<dbReference type="SUPFAM" id="SSF88659">
    <property type="entry name" value="Sigma3 and sigma4 domains of RNA polymerase sigma factors"/>
    <property type="match status" value="1"/>
</dbReference>
<dbReference type="SUPFAM" id="SSF88946">
    <property type="entry name" value="Sigma2 domain of RNA polymerase sigma factors"/>
    <property type="match status" value="1"/>
</dbReference>
<dbReference type="InterPro" id="IPR036388">
    <property type="entry name" value="WH-like_DNA-bd_sf"/>
</dbReference>
<sequence>MSAWPTLDRQDDQRLASSLAAGDSDALAYIVDRYSARLYDYCHALLRDQESAAGALHDAFIAAYAHIGLLREPERFRSWLYALIRNECMRRLQDPDRPTERVEAPEVEDVFLDADERAMRMETRQLVHSALSGLRGREREALDLLLRHDLDAAEIGGVLGVNAQEATDLVGEARRRLDDALAAALIARSGRDECPSVAALVYDGEWPLAPAVSRKLIRHIETCPTCMNRRDRNVSTGRLLQVLPVALMPADLRAHVLQTAFVPALRDDLAMIAQRAEPFDTWGWPVSLEQPSPRQAEKRRSKPPGLLPAVAAAAVVILIVVGAFLWLPDGGSNRAGANAPEGTSSAPDPSESPSESPEPTPSEKPTESPTPTPTPTTSTPTPSPTPTPTPTRTRKPKPPSKPPERPGGLAVSGCSIPVGSSSCPVTVRAVGGPVSWSVTTTSGGVTASGGGRLGKGGSSAVTASRPSDCTAPGRGTVRFSPGGTATVTWTCEPPETN</sequence>
<evidence type="ECO:0000313" key="9">
    <source>
        <dbReference type="EMBL" id="GAA2599048.1"/>
    </source>
</evidence>
<dbReference type="PANTHER" id="PTHR43133:SF8">
    <property type="entry name" value="RNA POLYMERASE SIGMA FACTOR HI_1459-RELATED"/>
    <property type="match status" value="1"/>
</dbReference>
<evidence type="ECO:0000256" key="4">
    <source>
        <dbReference type="ARBA" id="ARBA00023125"/>
    </source>
</evidence>
<keyword evidence="7" id="KW-1133">Transmembrane helix</keyword>
<dbReference type="EMBL" id="BAAATD010000004">
    <property type="protein sequence ID" value="GAA2599048.1"/>
    <property type="molecule type" value="Genomic_DNA"/>
</dbReference>
<dbReference type="Proteomes" id="UP001501509">
    <property type="component" value="Unassembled WGS sequence"/>
</dbReference>
<evidence type="ECO:0000256" key="3">
    <source>
        <dbReference type="ARBA" id="ARBA00023082"/>
    </source>
</evidence>
<reference evidence="10" key="1">
    <citation type="journal article" date="2019" name="Int. J. Syst. Evol. Microbiol.">
        <title>The Global Catalogue of Microorganisms (GCM) 10K type strain sequencing project: providing services to taxonomists for standard genome sequencing and annotation.</title>
        <authorList>
            <consortium name="The Broad Institute Genomics Platform"/>
            <consortium name="The Broad Institute Genome Sequencing Center for Infectious Disease"/>
            <person name="Wu L."/>
            <person name="Ma J."/>
        </authorList>
    </citation>
    <scope>NUCLEOTIDE SEQUENCE [LARGE SCALE GENOMIC DNA]</scope>
    <source>
        <strain evidence="10">JCM 6833</strain>
    </source>
</reference>
<dbReference type="PRINTS" id="PR01217">
    <property type="entry name" value="PRICHEXTENSN"/>
</dbReference>
<dbReference type="InterPro" id="IPR039425">
    <property type="entry name" value="RNA_pol_sigma-70-like"/>
</dbReference>
<dbReference type="Pfam" id="PF04542">
    <property type="entry name" value="Sigma70_r2"/>
    <property type="match status" value="1"/>
</dbReference>
<keyword evidence="3" id="KW-0731">Sigma factor</keyword>
<organism evidence="9 10">
    <name type="scientific">Actinomadura fulvescens</name>
    <dbReference type="NCBI Taxonomy" id="46160"/>
    <lineage>
        <taxon>Bacteria</taxon>
        <taxon>Bacillati</taxon>
        <taxon>Actinomycetota</taxon>
        <taxon>Actinomycetes</taxon>
        <taxon>Streptosporangiales</taxon>
        <taxon>Thermomonosporaceae</taxon>
        <taxon>Actinomadura</taxon>
    </lineage>
</organism>
<feature type="transmembrane region" description="Helical" evidence="7">
    <location>
        <begin position="306"/>
        <end position="327"/>
    </location>
</feature>
<name>A0ABP6C7E8_9ACTN</name>
<protein>
    <recommendedName>
        <fullName evidence="8">RNA polymerase sigma-70 region 2 domain-containing protein</fullName>
    </recommendedName>
</protein>
<evidence type="ECO:0000313" key="10">
    <source>
        <dbReference type="Proteomes" id="UP001501509"/>
    </source>
</evidence>
<accession>A0ABP6C7E8</accession>
<dbReference type="Gene3D" id="1.10.10.10">
    <property type="entry name" value="Winged helix-like DNA-binding domain superfamily/Winged helix DNA-binding domain"/>
    <property type="match status" value="1"/>
</dbReference>
<dbReference type="InterPro" id="IPR007627">
    <property type="entry name" value="RNA_pol_sigma70_r2"/>
</dbReference>
<keyword evidence="2" id="KW-0805">Transcription regulation</keyword>
<evidence type="ECO:0000256" key="2">
    <source>
        <dbReference type="ARBA" id="ARBA00023015"/>
    </source>
</evidence>
<keyword evidence="7" id="KW-0472">Membrane</keyword>
<comment type="caution">
    <text evidence="9">The sequence shown here is derived from an EMBL/GenBank/DDBJ whole genome shotgun (WGS) entry which is preliminary data.</text>
</comment>
<evidence type="ECO:0000256" key="5">
    <source>
        <dbReference type="ARBA" id="ARBA00023163"/>
    </source>
</evidence>
<feature type="compositionally biased region" description="Gly residues" evidence="6">
    <location>
        <begin position="446"/>
        <end position="457"/>
    </location>
</feature>
<dbReference type="RefSeq" id="WP_344542208.1">
    <property type="nucleotide sequence ID" value="NZ_BAAATD010000004.1"/>
</dbReference>
<dbReference type="NCBIfam" id="TIGR02937">
    <property type="entry name" value="sigma70-ECF"/>
    <property type="match status" value="1"/>
</dbReference>
<keyword evidence="7" id="KW-0812">Transmembrane</keyword>
<dbReference type="InterPro" id="IPR013324">
    <property type="entry name" value="RNA_pol_sigma_r3/r4-like"/>
</dbReference>
<feature type="region of interest" description="Disordered" evidence="6">
    <location>
        <begin position="441"/>
        <end position="497"/>
    </location>
</feature>
<dbReference type="InterPro" id="IPR014284">
    <property type="entry name" value="RNA_pol_sigma-70_dom"/>
</dbReference>
<evidence type="ECO:0000259" key="8">
    <source>
        <dbReference type="Pfam" id="PF04542"/>
    </source>
</evidence>
<evidence type="ECO:0000256" key="7">
    <source>
        <dbReference type="SAM" id="Phobius"/>
    </source>
</evidence>